<dbReference type="Gene3D" id="2.40.10.10">
    <property type="entry name" value="Trypsin-like serine proteases"/>
    <property type="match status" value="1"/>
</dbReference>
<dbReference type="PANTHER" id="PTHR24260">
    <property type="match status" value="1"/>
</dbReference>
<dbReference type="InterPro" id="IPR001254">
    <property type="entry name" value="Trypsin_dom"/>
</dbReference>
<comment type="caution">
    <text evidence="2">The sequence shown here is derived from an EMBL/GenBank/DDBJ whole genome shotgun (WGS) entry which is preliminary data.</text>
</comment>
<keyword evidence="3" id="KW-1185">Reference proteome</keyword>
<dbReference type="InterPro" id="IPR009003">
    <property type="entry name" value="Peptidase_S1_PA"/>
</dbReference>
<dbReference type="Proteomes" id="UP000760480">
    <property type="component" value="Unassembled WGS sequence"/>
</dbReference>
<dbReference type="PROSITE" id="PS50240">
    <property type="entry name" value="TRYPSIN_DOM"/>
    <property type="match status" value="1"/>
</dbReference>
<dbReference type="EMBL" id="SPMZ01000011">
    <property type="protein sequence ID" value="NMQ18404.1"/>
    <property type="molecule type" value="Genomic_DNA"/>
</dbReference>
<dbReference type="Pfam" id="PF00089">
    <property type="entry name" value="Trypsin"/>
    <property type="match status" value="1"/>
</dbReference>
<reference evidence="2 3" key="1">
    <citation type="submission" date="2019-03" db="EMBL/GenBank/DDBJ databases">
        <title>Metabolic reconstructions from genomes of highly enriched 'Candidatus Accumulibacter' and 'Candidatus Competibacter' bioreactor populations.</title>
        <authorList>
            <person name="Annavajhala M.K."/>
            <person name="Welles L."/>
            <person name="Abbas B."/>
            <person name="Sorokin D."/>
            <person name="Park H."/>
            <person name="Van Loosdrecht M."/>
            <person name="Chandran K."/>
        </authorList>
    </citation>
    <scope>NUCLEOTIDE SEQUENCE [LARGE SCALE GENOMIC DNA]</scope>
    <source>
        <strain evidence="2 3">SBR_G</strain>
    </source>
</reference>
<name>A0ABX1TJV9_9GAMM</name>
<dbReference type="SUPFAM" id="SSF50494">
    <property type="entry name" value="Trypsin-like serine proteases"/>
    <property type="match status" value="1"/>
</dbReference>
<dbReference type="InterPro" id="IPR043504">
    <property type="entry name" value="Peptidase_S1_PA_chymotrypsin"/>
</dbReference>
<accession>A0ABX1TJV9</accession>
<gene>
    <name evidence="2" type="ORF">E4P82_03825</name>
</gene>
<organism evidence="2 3">
    <name type="scientific">Candidatus Competibacter phosphatis</name>
    <dbReference type="NCBI Taxonomy" id="221280"/>
    <lineage>
        <taxon>Bacteria</taxon>
        <taxon>Pseudomonadati</taxon>
        <taxon>Pseudomonadota</taxon>
        <taxon>Gammaproteobacteria</taxon>
        <taxon>Candidatus Competibacteraceae</taxon>
        <taxon>Candidatus Competibacter</taxon>
    </lineage>
</organism>
<sequence length="283" mass="30358">MKRIMLAAVVGTALIAVSGTVEAIIHGYPDNLSHPNVGFIAIESINGPEQKLNLKCSGTLIAPRVFLTAAECTAGLDIVIDPNDGTIRNLYVGFNDMLESDKANQQYNELPLYSVDQVITNPEYNQTHKSDDGNIAVLLLHEDPSISPASLPEEGALDKLRGEGVLNGQIFTAVGYGATQINQGGGPRTFGGFGIRNYAYSDYRALAPGYLYLSMNPATDDGGTCWGDSGGPNFFGDGDTEMIAALTVKGDAVCRATNVDYRLDTAAAHVFFRPRQRYILGLF</sequence>
<protein>
    <submittedName>
        <fullName evidence="2">Trypsin-like serine protease</fullName>
    </submittedName>
</protein>
<dbReference type="PANTHER" id="PTHR24260:SF136">
    <property type="entry name" value="GH08193P-RELATED"/>
    <property type="match status" value="1"/>
</dbReference>
<proteinExistence type="predicted"/>
<dbReference type="InterPro" id="IPR051333">
    <property type="entry name" value="CLIP_Serine_Protease"/>
</dbReference>
<dbReference type="RefSeq" id="WP_169247654.1">
    <property type="nucleotide sequence ID" value="NZ_SPMZ01000011.1"/>
</dbReference>
<evidence type="ECO:0000313" key="2">
    <source>
        <dbReference type="EMBL" id="NMQ18404.1"/>
    </source>
</evidence>
<feature type="domain" description="Peptidase S1" evidence="1">
    <location>
        <begin position="16"/>
        <end position="283"/>
    </location>
</feature>
<dbReference type="SMART" id="SM00020">
    <property type="entry name" value="Tryp_SPc"/>
    <property type="match status" value="1"/>
</dbReference>
<evidence type="ECO:0000259" key="1">
    <source>
        <dbReference type="PROSITE" id="PS50240"/>
    </source>
</evidence>
<evidence type="ECO:0000313" key="3">
    <source>
        <dbReference type="Proteomes" id="UP000760480"/>
    </source>
</evidence>